<feature type="domain" description="DUF8195" evidence="5">
    <location>
        <begin position="352"/>
        <end position="562"/>
    </location>
</feature>
<evidence type="ECO:0000313" key="6">
    <source>
        <dbReference type="EMBL" id="SHH69647.1"/>
    </source>
</evidence>
<feature type="signal peptide" evidence="2">
    <location>
        <begin position="1"/>
        <end position="24"/>
    </location>
</feature>
<sequence>MKKNLLTFICLVMMLFMLPITAFADPGEGNIDGGGGGLGDGTGSNIWMPGDDGVRVTVIRDSDNAPVSTPIDYTNITPANNIMHFGKVSKIGYRNCAALMPQIGGYVCVQPSIAIPRIISSSSLSASIDEIKQYFCSEYAAELVANNTGINYVGLMSGEYKLLLEPIAYFTFNGTNVSMTATEAAMYDMQLGGDLRSEMGSLTHKNLPFAMILEMSDLGYPAWNGSTGTGVNNDQIISSLGLGIVRYKDRPPDPKVGAADQEYRTDTEVITPVTLSTGSRLTPDNPAQVTFSIMGSTYTMSNIVIPAGGSQVVWCKWRTPSTPQTVTIQVRSDSGSLSNTTITAKIIDLNQNPPPNPTARDRNDNYTLPSVPSKPQQFSASWTVWRCYWESKWVKVWHTDSNGSAWYEWVDMGDWKYTSDSYSASLSATGPTKPDDKAVTANGKTMKSGYGINIDINARVATNAPDSHTTWAQNAVAYFPEFSYNTYWRLLDRIVSGYNATLELKPNKYSTYNRRVHFTPPWFPDAAYTTYTQVMDAWTPAGMLNVYVNDYVNIKQSVFDDWHIAPKK</sequence>
<dbReference type="Pfam" id="PF26613">
    <property type="entry name" value="DUF8193"/>
    <property type="match status" value="1"/>
</dbReference>
<dbReference type="InterPro" id="IPR058508">
    <property type="entry name" value="DUF8195"/>
</dbReference>
<feature type="chain" id="PRO_5012432063" evidence="2">
    <location>
        <begin position="25"/>
        <end position="568"/>
    </location>
</feature>
<keyword evidence="2" id="KW-0732">Signal</keyword>
<proteinExistence type="predicted"/>
<evidence type="ECO:0000259" key="5">
    <source>
        <dbReference type="Pfam" id="PF26615"/>
    </source>
</evidence>
<keyword evidence="7" id="KW-1185">Reference proteome</keyword>
<dbReference type="EMBL" id="FQXJ01000004">
    <property type="protein sequence ID" value="SHH69647.1"/>
    <property type="molecule type" value="Genomic_DNA"/>
</dbReference>
<name>A0A1M5V304_9FIRM</name>
<dbReference type="Proteomes" id="UP000183954">
    <property type="component" value="Unassembled WGS sequence"/>
</dbReference>
<feature type="region of interest" description="Disordered" evidence="1">
    <location>
        <begin position="348"/>
        <end position="372"/>
    </location>
</feature>
<evidence type="ECO:0000259" key="4">
    <source>
        <dbReference type="Pfam" id="PF26614"/>
    </source>
</evidence>
<feature type="domain" description="DUF8193" evidence="3">
    <location>
        <begin position="27"/>
        <end position="246"/>
    </location>
</feature>
<dbReference type="AlphaFoldDB" id="A0A1M5V304"/>
<dbReference type="Pfam" id="PF26615">
    <property type="entry name" value="DUF8195"/>
    <property type="match status" value="1"/>
</dbReference>
<evidence type="ECO:0000256" key="2">
    <source>
        <dbReference type="SAM" id="SignalP"/>
    </source>
</evidence>
<dbReference type="RefSeq" id="WP_073028530.1">
    <property type="nucleotide sequence ID" value="NZ_FQXJ01000004.1"/>
</dbReference>
<protein>
    <submittedName>
        <fullName evidence="6">Uncharacterized protein</fullName>
    </submittedName>
</protein>
<evidence type="ECO:0000313" key="7">
    <source>
        <dbReference type="Proteomes" id="UP000183954"/>
    </source>
</evidence>
<organism evidence="6 7">
    <name type="scientific">Desulfosporosinus lacus DSM 15449</name>
    <dbReference type="NCBI Taxonomy" id="1121420"/>
    <lineage>
        <taxon>Bacteria</taxon>
        <taxon>Bacillati</taxon>
        <taxon>Bacillota</taxon>
        <taxon>Clostridia</taxon>
        <taxon>Eubacteriales</taxon>
        <taxon>Desulfitobacteriaceae</taxon>
        <taxon>Desulfosporosinus</taxon>
    </lineage>
</organism>
<reference evidence="7" key="1">
    <citation type="submission" date="2016-11" db="EMBL/GenBank/DDBJ databases">
        <authorList>
            <person name="Varghese N."/>
            <person name="Submissions S."/>
        </authorList>
    </citation>
    <scope>NUCLEOTIDE SEQUENCE [LARGE SCALE GENOMIC DNA]</scope>
    <source>
        <strain evidence="7">DSM 15449</strain>
    </source>
</reference>
<evidence type="ECO:0000256" key="1">
    <source>
        <dbReference type="SAM" id="MobiDB-lite"/>
    </source>
</evidence>
<dbReference type="InterPro" id="IPR058507">
    <property type="entry name" value="DUF8194"/>
</dbReference>
<dbReference type="OrthoDB" id="9768560at2"/>
<dbReference type="InterPro" id="IPR058506">
    <property type="entry name" value="DUF8193"/>
</dbReference>
<evidence type="ECO:0000259" key="3">
    <source>
        <dbReference type="Pfam" id="PF26613"/>
    </source>
</evidence>
<gene>
    <name evidence="6" type="ORF">SAMN02746098_01178</name>
</gene>
<accession>A0A1M5V304</accession>
<dbReference type="Pfam" id="PF26614">
    <property type="entry name" value="DUF8194"/>
    <property type="match status" value="1"/>
</dbReference>
<feature type="domain" description="DUF8194" evidence="4">
    <location>
        <begin position="259"/>
        <end position="348"/>
    </location>
</feature>
<dbReference type="STRING" id="1121420.SAMN02746098_01178"/>